<dbReference type="STRING" id="857265.WG78_10905"/>
<dbReference type="Gene3D" id="1.25.40.10">
    <property type="entry name" value="Tetratricopeptide repeat domain"/>
    <property type="match status" value="1"/>
</dbReference>
<evidence type="ECO:0000313" key="2">
    <source>
        <dbReference type="Proteomes" id="UP000037939"/>
    </source>
</evidence>
<evidence type="ECO:0008006" key="3">
    <source>
        <dbReference type="Google" id="ProtNLM"/>
    </source>
</evidence>
<gene>
    <name evidence="1" type="ORF">WG78_10905</name>
</gene>
<name>A0A0N0GNM6_9NEIS</name>
<proteinExistence type="predicted"/>
<dbReference type="SUPFAM" id="SSF81901">
    <property type="entry name" value="HCP-like"/>
    <property type="match status" value="1"/>
</dbReference>
<keyword evidence="2" id="KW-1185">Reference proteome</keyword>
<dbReference type="AlphaFoldDB" id="A0A0N0GNM6"/>
<dbReference type="InterPro" id="IPR011990">
    <property type="entry name" value="TPR-like_helical_dom_sf"/>
</dbReference>
<organism evidence="1 2">
    <name type="scientific">Amantichitinum ursilacus</name>
    <dbReference type="NCBI Taxonomy" id="857265"/>
    <lineage>
        <taxon>Bacteria</taxon>
        <taxon>Pseudomonadati</taxon>
        <taxon>Pseudomonadota</taxon>
        <taxon>Betaproteobacteria</taxon>
        <taxon>Neisseriales</taxon>
        <taxon>Chitinibacteraceae</taxon>
        <taxon>Amantichitinum</taxon>
    </lineage>
</organism>
<dbReference type="OrthoDB" id="9816559at2"/>
<protein>
    <recommendedName>
        <fullName evidence="3">Sel1 repeat protein</fullName>
    </recommendedName>
</protein>
<sequence length="143" mass="15780">MTLSEQDKLDYNAAVRMLLLADSGAQPIEQFKQLAARGMGKAAWNVAVAYLRGQRVAVDAAMGSRYMLAAALAGEERAFYPVSRMYMTGLLPVAAGPNAQLQRFVAARWFWRALAQGDPRAWADCSCIHASVMFRCLGFVPYR</sequence>
<comment type="caution">
    <text evidence="1">The sequence shown here is derived from an EMBL/GenBank/DDBJ whole genome shotgun (WGS) entry which is preliminary data.</text>
</comment>
<evidence type="ECO:0000313" key="1">
    <source>
        <dbReference type="EMBL" id="KPC52994.1"/>
    </source>
</evidence>
<dbReference type="Proteomes" id="UP000037939">
    <property type="component" value="Unassembled WGS sequence"/>
</dbReference>
<dbReference type="EMBL" id="LAQT01000008">
    <property type="protein sequence ID" value="KPC52994.1"/>
    <property type="molecule type" value="Genomic_DNA"/>
</dbReference>
<dbReference type="RefSeq" id="WP_053937829.1">
    <property type="nucleotide sequence ID" value="NZ_LAQT01000008.1"/>
</dbReference>
<reference evidence="1 2" key="1">
    <citation type="submission" date="2015-07" db="EMBL/GenBank/DDBJ databases">
        <title>Draft genome sequence of the Amantichitinum ursilacus IGB-41, a new chitin-degrading bacterium.</title>
        <authorList>
            <person name="Kirstahler P."/>
            <person name="Guenther M."/>
            <person name="Grumaz C."/>
            <person name="Rupp S."/>
            <person name="Zibek S."/>
            <person name="Sohn K."/>
        </authorList>
    </citation>
    <scope>NUCLEOTIDE SEQUENCE [LARGE SCALE GENOMIC DNA]</scope>
    <source>
        <strain evidence="1 2">IGB-41</strain>
    </source>
</reference>
<accession>A0A0N0GNM6</accession>